<dbReference type="RefSeq" id="WP_279853316.1">
    <property type="nucleotide sequence ID" value="NZ_JAOCIA010000008.1"/>
</dbReference>
<evidence type="ECO:0000313" key="3">
    <source>
        <dbReference type="Proteomes" id="UP001161294"/>
    </source>
</evidence>
<gene>
    <name evidence="2" type="ORF">N5J23_07295</name>
</gene>
<dbReference type="Gene3D" id="1.10.287.1120">
    <property type="entry name" value="Bipartite methylase S protein"/>
    <property type="match status" value="1"/>
</dbReference>
<protein>
    <recommendedName>
        <fullName evidence="4">Type I restriction modification DNA specificity domain-containing protein</fullName>
    </recommendedName>
</protein>
<sequence length="70" mass="8006">MIVFFNLQLHIPSAPEQRRIAEVINIARAEEEQLKAQLQALRQEKSALMSQLLTGKRRVKLPVIETEVLA</sequence>
<dbReference type="Proteomes" id="UP001161294">
    <property type="component" value="Unassembled WGS sequence"/>
</dbReference>
<evidence type="ECO:0008006" key="4">
    <source>
        <dbReference type="Google" id="ProtNLM"/>
    </source>
</evidence>
<dbReference type="EMBL" id="JAOCJW010000011">
    <property type="protein sequence ID" value="MDH2005346.1"/>
    <property type="molecule type" value="Genomic_DNA"/>
</dbReference>
<dbReference type="SUPFAM" id="SSF116734">
    <property type="entry name" value="DNA methylase specificity domain"/>
    <property type="match status" value="1"/>
</dbReference>
<dbReference type="AlphaFoldDB" id="A0AA42W136"/>
<accession>A0AA42W136</accession>
<proteinExistence type="predicted"/>
<organism evidence="2 3">
    <name type="scientific">Comamonas aquatica</name>
    <dbReference type="NCBI Taxonomy" id="225991"/>
    <lineage>
        <taxon>Bacteria</taxon>
        <taxon>Pseudomonadati</taxon>
        <taxon>Pseudomonadota</taxon>
        <taxon>Betaproteobacteria</taxon>
        <taxon>Burkholderiales</taxon>
        <taxon>Comamonadaceae</taxon>
        <taxon>Comamonas</taxon>
    </lineage>
</organism>
<reference evidence="2" key="1">
    <citation type="submission" date="2022-09" db="EMBL/GenBank/DDBJ databases">
        <title>Intensive care unit water sources are persistently colonized with multi-drug resistant bacteria and are the site of extensive horizontal gene transfer of antibiotic resistance genes.</title>
        <authorList>
            <person name="Diorio-Toth L."/>
        </authorList>
    </citation>
    <scope>NUCLEOTIDE SEQUENCE</scope>
    <source>
        <strain evidence="2">GD03686</strain>
    </source>
</reference>
<feature type="coiled-coil region" evidence="1">
    <location>
        <begin position="24"/>
        <end position="51"/>
    </location>
</feature>
<name>A0AA42W136_9BURK</name>
<evidence type="ECO:0000313" key="2">
    <source>
        <dbReference type="EMBL" id="MDH2005346.1"/>
    </source>
</evidence>
<comment type="caution">
    <text evidence="2">The sequence shown here is derived from an EMBL/GenBank/DDBJ whole genome shotgun (WGS) entry which is preliminary data.</text>
</comment>
<evidence type="ECO:0000256" key="1">
    <source>
        <dbReference type="SAM" id="Coils"/>
    </source>
</evidence>
<keyword evidence="1" id="KW-0175">Coiled coil</keyword>